<dbReference type="SUPFAM" id="SSF53335">
    <property type="entry name" value="S-adenosyl-L-methionine-dependent methyltransferases"/>
    <property type="match status" value="1"/>
</dbReference>
<evidence type="ECO:0000256" key="6">
    <source>
        <dbReference type="PIRSR" id="PIRSR037350-1"/>
    </source>
</evidence>
<evidence type="ECO:0000313" key="8">
    <source>
        <dbReference type="Proteomes" id="UP000614601"/>
    </source>
</evidence>
<dbReference type="InterPro" id="IPR029063">
    <property type="entry name" value="SAM-dependent_MTases_sf"/>
</dbReference>
<dbReference type="PANTHER" id="PTHR13393:SF0">
    <property type="entry name" value="RNA N6-ADENOSINE-METHYLTRANSFERASE METTL16"/>
    <property type="match status" value="1"/>
</dbReference>
<evidence type="ECO:0000256" key="1">
    <source>
        <dbReference type="ARBA" id="ARBA00005878"/>
    </source>
</evidence>
<dbReference type="EMBL" id="CAJFCW020000006">
    <property type="protein sequence ID" value="CAG9123676.1"/>
    <property type="molecule type" value="Genomic_DNA"/>
</dbReference>
<evidence type="ECO:0000256" key="2">
    <source>
        <dbReference type="ARBA" id="ARBA00022603"/>
    </source>
</evidence>
<reference evidence="7" key="1">
    <citation type="submission" date="2020-09" db="EMBL/GenBank/DDBJ databases">
        <authorList>
            <person name="Kikuchi T."/>
        </authorList>
    </citation>
    <scope>NUCLEOTIDE SEQUENCE</scope>
    <source>
        <strain evidence="7">SH1</strain>
    </source>
</reference>
<evidence type="ECO:0000256" key="5">
    <source>
        <dbReference type="PIRNR" id="PIRNR037350"/>
    </source>
</evidence>
<dbReference type="EC" id="2.1.1.-" evidence="5"/>
<accession>A0A811LL26</accession>
<feature type="binding site" evidence="6">
    <location>
        <position position="174"/>
    </location>
    <ligand>
        <name>S-adenosyl-L-methionine</name>
        <dbReference type="ChEBI" id="CHEBI:59789"/>
    </ligand>
</feature>
<dbReference type="Proteomes" id="UP000614601">
    <property type="component" value="Unassembled WGS sequence"/>
</dbReference>
<dbReference type="Pfam" id="PF05971">
    <property type="entry name" value="Methyltransf_10"/>
    <property type="match status" value="1"/>
</dbReference>
<dbReference type="GO" id="GO:0005634">
    <property type="term" value="C:nucleus"/>
    <property type="evidence" value="ECO:0007669"/>
    <property type="project" value="TreeGrafter"/>
</dbReference>
<dbReference type="Proteomes" id="UP000783686">
    <property type="component" value="Unassembled WGS sequence"/>
</dbReference>
<gene>
    <name evidence="7" type="ORF">BOKJ2_LOCUS12360</name>
</gene>
<evidence type="ECO:0000313" key="7">
    <source>
        <dbReference type="EMBL" id="CAD5227812.1"/>
    </source>
</evidence>
<dbReference type="CDD" id="cd02440">
    <property type="entry name" value="AdoMet_MTases"/>
    <property type="match status" value="1"/>
</dbReference>
<dbReference type="OrthoDB" id="514248at2759"/>
<sequence>MHDRNMYKKHPPDFKKLALKYPEFRKLCKLSTTGNVSGDFGNEQFVKLLSEILLKKDFELDVEFMSGSLIPRIPQRLNYLLLIDDILRANGITENVTGLDIGTGASCIYPLIGAKLLRYRFIATDVDEKSVEWACQQTKKNFKYDEIRILLIENEKFFEEPLKQVDKLDFCMCNPPFFYESEGNLKFERNSEGTYTNTVEPTVSAPRSITVAKGNELMTSGGEVQFVKAIVDESVLFKDKVKVFTSMVGKISSIKVLTACLKDVGCKTIGISRLSQGNTQRGVLIWSFDDNFKIEGYNVKKVLVVDKIKQETSRKRRKRKHTKE</sequence>
<dbReference type="InterPro" id="IPR017182">
    <property type="entry name" value="METTL16/PsiM"/>
</dbReference>
<keyword evidence="4 6" id="KW-0949">S-adenosyl-L-methionine</keyword>
<keyword evidence="2 5" id="KW-0489">Methyltransferase</keyword>
<feature type="binding site" evidence="6">
    <location>
        <position position="76"/>
    </location>
    <ligand>
        <name>S-adenosyl-L-methionine</name>
        <dbReference type="ChEBI" id="CHEBI:59789"/>
    </ligand>
</feature>
<keyword evidence="3 5" id="KW-0808">Transferase</keyword>
<organism evidence="7 8">
    <name type="scientific">Bursaphelenchus okinawaensis</name>
    <dbReference type="NCBI Taxonomy" id="465554"/>
    <lineage>
        <taxon>Eukaryota</taxon>
        <taxon>Metazoa</taxon>
        <taxon>Ecdysozoa</taxon>
        <taxon>Nematoda</taxon>
        <taxon>Chromadorea</taxon>
        <taxon>Rhabditida</taxon>
        <taxon>Tylenchina</taxon>
        <taxon>Tylenchomorpha</taxon>
        <taxon>Aphelenchoidea</taxon>
        <taxon>Aphelenchoididae</taxon>
        <taxon>Bursaphelenchus</taxon>
    </lineage>
</organism>
<dbReference type="AlphaFoldDB" id="A0A811LL26"/>
<dbReference type="GO" id="GO:0070475">
    <property type="term" value="P:rRNA base methylation"/>
    <property type="evidence" value="ECO:0007669"/>
    <property type="project" value="TreeGrafter"/>
</dbReference>
<comment type="similarity">
    <text evidence="1 5">Belongs to the methyltransferase superfamily. METTL16/RlmF family.</text>
</comment>
<dbReference type="EMBL" id="CAJFDH010000006">
    <property type="protein sequence ID" value="CAD5227812.1"/>
    <property type="molecule type" value="Genomic_DNA"/>
</dbReference>
<dbReference type="PANTHER" id="PTHR13393">
    <property type="entry name" value="SAM-DEPENDENT METHYLTRANSFERASE"/>
    <property type="match status" value="1"/>
</dbReference>
<evidence type="ECO:0000256" key="4">
    <source>
        <dbReference type="ARBA" id="ARBA00022691"/>
    </source>
</evidence>
<proteinExistence type="inferred from homology"/>
<dbReference type="PIRSF" id="PIRSF037350">
    <property type="entry name" value="Mtase_ZK1128_prd"/>
    <property type="match status" value="1"/>
</dbReference>
<comment type="caution">
    <text evidence="7">The sequence shown here is derived from an EMBL/GenBank/DDBJ whole genome shotgun (WGS) entry which is preliminary data.</text>
</comment>
<dbReference type="GO" id="GO:0008168">
    <property type="term" value="F:methyltransferase activity"/>
    <property type="evidence" value="ECO:0007669"/>
    <property type="project" value="UniProtKB-UniRule"/>
</dbReference>
<protein>
    <recommendedName>
        <fullName evidence="5">U6 small nuclear RNA (adenine-(43)-N(6))-methyltransferase</fullName>
        <ecNumber evidence="5">2.1.1.-</ecNumber>
    </recommendedName>
</protein>
<evidence type="ECO:0000256" key="3">
    <source>
        <dbReference type="ARBA" id="ARBA00022679"/>
    </source>
</evidence>
<keyword evidence="8" id="KW-1185">Reference proteome</keyword>
<dbReference type="InterPro" id="IPR010286">
    <property type="entry name" value="METTL16/RlmF"/>
</dbReference>
<dbReference type="Gene3D" id="3.40.50.150">
    <property type="entry name" value="Vaccinia Virus protein VP39"/>
    <property type="match status" value="1"/>
</dbReference>
<feature type="binding site" evidence="6">
    <location>
        <position position="102"/>
    </location>
    <ligand>
        <name>S-adenosyl-L-methionine</name>
        <dbReference type="ChEBI" id="CHEBI:59789"/>
    </ligand>
</feature>
<feature type="binding site" evidence="6">
    <location>
        <position position="125"/>
    </location>
    <ligand>
        <name>S-adenosyl-L-methionine</name>
        <dbReference type="ChEBI" id="CHEBI:59789"/>
    </ligand>
</feature>
<name>A0A811LL26_9BILA</name>